<accession>A0AAN8IK74</accession>
<comment type="caution">
    <text evidence="6">The sequence shown here is derived from an EMBL/GenBank/DDBJ whole genome shotgun (WGS) entry which is preliminary data.</text>
</comment>
<evidence type="ECO:0000256" key="3">
    <source>
        <dbReference type="ARBA" id="ARBA00023242"/>
    </source>
</evidence>
<evidence type="ECO:0000259" key="5">
    <source>
        <dbReference type="SMART" id="SM00360"/>
    </source>
</evidence>
<dbReference type="GO" id="GO:0003727">
    <property type="term" value="F:single-stranded RNA binding"/>
    <property type="evidence" value="ECO:0007669"/>
    <property type="project" value="TreeGrafter"/>
</dbReference>
<feature type="region of interest" description="Disordered" evidence="4">
    <location>
        <begin position="142"/>
        <end position="161"/>
    </location>
</feature>
<dbReference type="EMBL" id="WIXE01015275">
    <property type="protein sequence ID" value="KAK5973608.1"/>
    <property type="molecule type" value="Genomic_DNA"/>
</dbReference>
<keyword evidence="3" id="KW-0539">Nucleus</keyword>
<dbReference type="SMART" id="SM00360">
    <property type="entry name" value="RRM"/>
    <property type="match status" value="1"/>
</dbReference>
<dbReference type="Gene3D" id="3.30.70.330">
    <property type="match status" value="1"/>
</dbReference>
<reference evidence="6 7" key="1">
    <citation type="submission" date="2019-10" db="EMBL/GenBank/DDBJ databases">
        <title>Assembly and Annotation for the nematode Trichostrongylus colubriformis.</title>
        <authorList>
            <person name="Martin J."/>
        </authorList>
    </citation>
    <scope>NUCLEOTIDE SEQUENCE [LARGE SCALE GENOMIC DNA]</scope>
    <source>
        <strain evidence="6">G859</strain>
        <tissue evidence="6">Whole worm</tissue>
    </source>
</reference>
<keyword evidence="2" id="KW-0694">RNA-binding</keyword>
<sequence>MYNAQNRKDRTLFVSMMSKSITDDDLYEILSRAGPIEKIIFKENHDGTPLHALVVFKNVESVVYSMNHILPMARSSQLAELRPLRESSFHNPSSSSDTQPSSTPLMIKHGLRGGVTQPSYITGNNNSVSCCNNKTLPSYITDEKPTNYMSPESKSRTPQGTSMMRSYLGHVAPQNIAAPITSNSKIRYPVAEGSAHPCTPPSVIYYRPPIHVGNCSKICSANT</sequence>
<dbReference type="Pfam" id="PF00076">
    <property type="entry name" value="RRM_1"/>
    <property type="match status" value="1"/>
</dbReference>
<evidence type="ECO:0000256" key="4">
    <source>
        <dbReference type="SAM" id="MobiDB-lite"/>
    </source>
</evidence>
<dbReference type="InterPro" id="IPR052285">
    <property type="entry name" value="NEXT_complex_subunit"/>
</dbReference>
<evidence type="ECO:0000256" key="2">
    <source>
        <dbReference type="ARBA" id="ARBA00022884"/>
    </source>
</evidence>
<evidence type="ECO:0000256" key="1">
    <source>
        <dbReference type="ARBA" id="ARBA00004642"/>
    </source>
</evidence>
<dbReference type="InterPro" id="IPR000504">
    <property type="entry name" value="RRM_dom"/>
</dbReference>
<proteinExistence type="predicted"/>
<dbReference type="AlphaFoldDB" id="A0AAN8IK74"/>
<feature type="compositionally biased region" description="Polar residues" evidence="4">
    <location>
        <begin position="147"/>
        <end position="161"/>
    </location>
</feature>
<dbReference type="InterPro" id="IPR035979">
    <property type="entry name" value="RBD_domain_sf"/>
</dbReference>
<dbReference type="GO" id="GO:0000381">
    <property type="term" value="P:regulation of alternative mRNA splicing, via spliceosome"/>
    <property type="evidence" value="ECO:0007669"/>
    <property type="project" value="TreeGrafter"/>
</dbReference>
<name>A0AAN8IK74_TRICO</name>
<dbReference type="Proteomes" id="UP001331761">
    <property type="component" value="Unassembled WGS sequence"/>
</dbReference>
<comment type="subcellular location">
    <subcellularLocation>
        <location evidence="1">Nucleus</location>
        <location evidence="1">Nucleoplasm</location>
    </subcellularLocation>
</comment>
<dbReference type="PANTHER" id="PTHR13798">
    <property type="entry name" value="RNA BINDING MOTIF RBM PROTEIN -RELATED"/>
    <property type="match status" value="1"/>
</dbReference>
<keyword evidence="7" id="KW-1185">Reference proteome</keyword>
<dbReference type="InterPro" id="IPR012677">
    <property type="entry name" value="Nucleotide-bd_a/b_plait_sf"/>
</dbReference>
<feature type="domain" description="RRM" evidence="5">
    <location>
        <begin position="11"/>
        <end position="79"/>
    </location>
</feature>
<feature type="region of interest" description="Disordered" evidence="4">
    <location>
        <begin position="83"/>
        <end position="107"/>
    </location>
</feature>
<feature type="compositionally biased region" description="Low complexity" evidence="4">
    <location>
        <begin position="92"/>
        <end position="104"/>
    </location>
</feature>
<dbReference type="PANTHER" id="PTHR13798:SF11">
    <property type="entry name" value="RNA-BINDING PROTEIN 7-RELATED"/>
    <property type="match status" value="1"/>
</dbReference>
<dbReference type="SUPFAM" id="SSF54928">
    <property type="entry name" value="RNA-binding domain, RBD"/>
    <property type="match status" value="1"/>
</dbReference>
<evidence type="ECO:0000313" key="6">
    <source>
        <dbReference type="EMBL" id="KAK5973608.1"/>
    </source>
</evidence>
<evidence type="ECO:0000313" key="7">
    <source>
        <dbReference type="Proteomes" id="UP001331761"/>
    </source>
</evidence>
<protein>
    <submittedName>
        <fullName evidence="6">RRM domain-containing protein</fullName>
    </submittedName>
</protein>
<dbReference type="GO" id="GO:0005654">
    <property type="term" value="C:nucleoplasm"/>
    <property type="evidence" value="ECO:0007669"/>
    <property type="project" value="UniProtKB-SubCell"/>
</dbReference>
<organism evidence="6 7">
    <name type="scientific">Trichostrongylus colubriformis</name>
    <name type="common">Black scour worm</name>
    <dbReference type="NCBI Taxonomy" id="6319"/>
    <lineage>
        <taxon>Eukaryota</taxon>
        <taxon>Metazoa</taxon>
        <taxon>Ecdysozoa</taxon>
        <taxon>Nematoda</taxon>
        <taxon>Chromadorea</taxon>
        <taxon>Rhabditida</taxon>
        <taxon>Rhabditina</taxon>
        <taxon>Rhabditomorpha</taxon>
        <taxon>Strongyloidea</taxon>
        <taxon>Trichostrongylidae</taxon>
        <taxon>Trichostrongylus</taxon>
    </lineage>
</organism>
<gene>
    <name evidence="6" type="ORF">GCK32_005110</name>
</gene>